<comment type="caution">
    <text evidence="3">The sequence shown here is derived from an EMBL/GenBank/DDBJ whole genome shotgun (WGS) entry which is preliminary data.</text>
</comment>
<protein>
    <recommendedName>
        <fullName evidence="2">Potassium channel domain-containing protein</fullName>
    </recommendedName>
</protein>
<reference evidence="4" key="1">
    <citation type="journal article" date="2019" name="Int. J. Syst. Evol. Microbiol.">
        <title>The Global Catalogue of Microorganisms (GCM) 10K type strain sequencing project: providing services to taxonomists for standard genome sequencing and annotation.</title>
        <authorList>
            <consortium name="The Broad Institute Genomics Platform"/>
            <consortium name="The Broad Institute Genome Sequencing Center for Infectious Disease"/>
            <person name="Wu L."/>
            <person name="Ma J."/>
        </authorList>
    </citation>
    <scope>NUCLEOTIDE SEQUENCE [LARGE SCALE GENOMIC DNA]</scope>
    <source>
        <strain evidence="4">JCM 5062</strain>
    </source>
</reference>
<dbReference type="Proteomes" id="UP001499942">
    <property type="component" value="Unassembled WGS sequence"/>
</dbReference>
<dbReference type="SUPFAM" id="SSF81324">
    <property type="entry name" value="Voltage-gated potassium channels"/>
    <property type="match status" value="1"/>
</dbReference>
<organism evidence="3 4">
    <name type="scientific">Streptomyces gobitricini</name>
    <dbReference type="NCBI Taxonomy" id="68211"/>
    <lineage>
        <taxon>Bacteria</taxon>
        <taxon>Bacillati</taxon>
        <taxon>Actinomycetota</taxon>
        <taxon>Actinomycetes</taxon>
        <taxon>Kitasatosporales</taxon>
        <taxon>Streptomycetaceae</taxon>
        <taxon>Streptomyces</taxon>
    </lineage>
</organism>
<dbReference type="InterPro" id="IPR013099">
    <property type="entry name" value="K_chnl_dom"/>
</dbReference>
<name>A0ABP5ZLQ8_9ACTN</name>
<feature type="transmembrane region" description="Helical" evidence="1">
    <location>
        <begin position="136"/>
        <end position="159"/>
    </location>
</feature>
<feature type="transmembrane region" description="Helical" evidence="1">
    <location>
        <begin position="104"/>
        <end position="130"/>
    </location>
</feature>
<keyword evidence="4" id="KW-1185">Reference proteome</keyword>
<sequence length="292" mass="31535">MDWSISVIGLGLVLVALRDLFHTLWHPAGRGGLSTLVMNALWRSSRRRTTPGRIAAVVGPAAMVSVILTWTSIVIAGWTLIYWAHMPDGFAYSPGLDPAQRTDLLDALYLSLVALATLGFGDIVPVAGWLRVAVPIQALIGFALLTAAVSWVGQIYPALTRRRVLALRLASLRAAREATGSKDEAFAAVLLESLAVEIIHVRTDLSQHAETYYFHDGEDSTSLAAMISYAADLAVEGQLSQRADVRTSAAMLANALEGLATVLDRQFLKTKGHTEEIFAAYARDHGHVPVRA</sequence>
<evidence type="ECO:0000256" key="1">
    <source>
        <dbReference type="SAM" id="Phobius"/>
    </source>
</evidence>
<evidence type="ECO:0000259" key="2">
    <source>
        <dbReference type="Pfam" id="PF07885"/>
    </source>
</evidence>
<dbReference type="EMBL" id="BAAASR010000018">
    <property type="protein sequence ID" value="GAA2499751.1"/>
    <property type="molecule type" value="Genomic_DNA"/>
</dbReference>
<feature type="transmembrane region" description="Helical" evidence="1">
    <location>
        <begin position="54"/>
        <end position="83"/>
    </location>
</feature>
<dbReference type="Pfam" id="PF07885">
    <property type="entry name" value="Ion_trans_2"/>
    <property type="match status" value="1"/>
</dbReference>
<keyword evidence="1" id="KW-0812">Transmembrane</keyword>
<feature type="domain" description="Potassium channel" evidence="2">
    <location>
        <begin position="79"/>
        <end position="155"/>
    </location>
</feature>
<dbReference type="RefSeq" id="WP_344362068.1">
    <property type="nucleotide sequence ID" value="NZ_BAAASR010000018.1"/>
</dbReference>
<proteinExistence type="predicted"/>
<gene>
    <name evidence="3" type="ORF">GCM10010393_35160</name>
</gene>
<accession>A0ABP5ZLQ8</accession>
<keyword evidence="1" id="KW-1133">Transmembrane helix</keyword>
<evidence type="ECO:0000313" key="3">
    <source>
        <dbReference type="EMBL" id="GAA2499751.1"/>
    </source>
</evidence>
<evidence type="ECO:0000313" key="4">
    <source>
        <dbReference type="Proteomes" id="UP001499942"/>
    </source>
</evidence>
<keyword evidence="1" id="KW-0472">Membrane</keyword>
<dbReference type="Gene3D" id="1.10.287.70">
    <property type="match status" value="1"/>
</dbReference>